<dbReference type="Gene3D" id="3.40.190.10">
    <property type="entry name" value="Periplasmic binding protein-like II"/>
    <property type="match status" value="2"/>
</dbReference>
<dbReference type="PANTHER" id="PTHR43649:SF12">
    <property type="entry name" value="DIACETYLCHITOBIOSE BINDING PROTEIN DASA"/>
    <property type="match status" value="1"/>
</dbReference>
<proteinExistence type="predicted"/>
<sequence>MVTKTRWIRGAALLSVGAVALTACGGNSGGGEDGDVTLQFTWWGSDVRHENTEEIIAAFEEENPGITVEGEYGAWSGYWDRLATQAAGGDAPDIIQMDEQYIREYSDRNALLDLSDVDTSSFADAAVEGGRTDDGLVAVSLGVVSLATMANVEVFEEAGVEVPDDSTWTWEDYAEASQKVTEATGKDIYGAGPQGEPMGLQIWLRQQGEELFTEDGELALTKDKAHEYLDFTGRLRQDGGFPSADYISETRELGPDNSPFGSNEMAMGTAWATQLTTLAKASGSELQPLHLPSFAGDFSENGAWIKGSMFLSASAETEHPEAAKKFIEFFVNSKEAGEINGMERGLPANLDVREMVLEDVSGPEQKAADFIAEVEQQVDDTVPVPPPGFSDFMGIITRHETEVLFGRTTTEEAAGEMVEELKSTLE</sequence>
<keyword evidence="1" id="KW-0732">Signal</keyword>
<organism evidence="2 3">
    <name type="scientific">Nesterenkonia halobia</name>
    <dbReference type="NCBI Taxonomy" id="37922"/>
    <lineage>
        <taxon>Bacteria</taxon>
        <taxon>Bacillati</taxon>
        <taxon>Actinomycetota</taxon>
        <taxon>Actinomycetes</taxon>
        <taxon>Micrococcales</taxon>
        <taxon>Micrococcaceae</taxon>
        <taxon>Nesterenkonia</taxon>
    </lineage>
</organism>
<dbReference type="Proteomes" id="UP001501736">
    <property type="component" value="Unassembled WGS sequence"/>
</dbReference>
<feature type="chain" id="PRO_5047279438" evidence="1">
    <location>
        <begin position="26"/>
        <end position="426"/>
    </location>
</feature>
<reference evidence="3" key="1">
    <citation type="journal article" date="2019" name="Int. J. Syst. Evol. Microbiol.">
        <title>The Global Catalogue of Microorganisms (GCM) 10K type strain sequencing project: providing services to taxonomists for standard genome sequencing and annotation.</title>
        <authorList>
            <consortium name="The Broad Institute Genomics Platform"/>
            <consortium name="The Broad Institute Genome Sequencing Center for Infectious Disease"/>
            <person name="Wu L."/>
            <person name="Ma J."/>
        </authorList>
    </citation>
    <scope>NUCLEOTIDE SEQUENCE [LARGE SCALE GENOMIC DNA]</scope>
    <source>
        <strain evidence="3">JCM 11483</strain>
    </source>
</reference>
<protein>
    <submittedName>
        <fullName evidence="2">Extracellular solute-binding protein</fullName>
    </submittedName>
</protein>
<gene>
    <name evidence="2" type="ORF">GCM10020260_21510</name>
</gene>
<evidence type="ECO:0000313" key="2">
    <source>
        <dbReference type="EMBL" id="GAA3286550.1"/>
    </source>
</evidence>
<name>A0ABP6REQ8_9MICC</name>
<accession>A0ABP6REQ8</accession>
<dbReference type="PANTHER" id="PTHR43649">
    <property type="entry name" value="ARABINOSE-BINDING PROTEIN-RELATED"/>
    <property type="match status" value="1"/>
</dbReference>
<dbReference type="PROSITE" id="PS51257">
    <property type="entry name" value="PROKAR_LIPOPROTEIN"/>
    <property type="match status" value="1"/>
</dbReference>
<feature type="signal peptide" evidence="1">
    <location>
        <begin position="1"/>
        <end position="25"/>
    </location>
</feature>
<comment type="caution">
    <text evidence="2">The sequence shown here is derived from an EMBL/GenBank/DDBJ whole genome shotgun (WGS) entry which is preliminary data.</text>
</comment>
<evidence type="ECO:0000313" key="3">
    <source>
        <dbReference type="Proteomes" id="UP001501736"/>
    </source>
</evidence>
<dbReference type="Pfam" id="PF13416">
    <property type="entry name" value="SBP_bac_8"/>
    <property type="match status" value="1"/>
</dbReference>
<dbReference type="InterPro" id="IPR050490">
    <property type="entry name" value="Bact_solute-bd_prot1"/>
</dbReference>
<dbReference type="RefSeq" id="WP_344721189.1">
    <property type="nucleotide sequence ID" value="NZ_BAAAYG010000009.1"/>
</dbReference>
<dbReference type="EMBL" id="BAAAYG010000009">
    <property type="protein sequence ID" value="GAA3286550.1"/>
    <property type="molecule type" value="Genomic_DNA"/>
</dbReference>
<evidence type="ECO:0000256" key="1">
    <source>
        <dbReference type="SAM" id="SignalP"/>
    </source>
</evidence>
<keyword evidence="3" id="KW-1185">Reference proteome</keyword>
<dbReference type="SUPFAM" id="SSF53850">
    <property type="entry name" value="Periplasmic binding protein-like II"/>
    <property type="match status" value="1"/>
</dbReference>
<dbReference type="InterPro" id="IPR006059">
    <property type="entry name" value="SBP"/>
</dbReference>